<sequence>MRTRFRAALTAIALTSGALVGFSGPAQAAEPAILYVRQMDPNCLDSGTGALEQPFCTIGAAAAVVTAGQTVDVGPNLYRERVTIARSGVPGQPITFRAAAGSGPVLHGPTAGFVIDGQHDITIQGIRVLYSENVPAIDLHNASGITIDVGHIGMATNATAPAVRLAGVTASTLTGFGVSGQGRLTGVTMDGATSGVTISGLRMSLNLPSAGEVGVAIQVDGAGNRVLRNTFDGFMGGAIAVESGATDTVVVNNRINAGGGHGVHNRGAAHTAITNNTILQRCRDGIRVDGASVRVSVQNNVLDSNGSSSDTSCGSGNRGGAEIAVQDAAVRDTVVDYNNTYHPFVPDQAYAWGGTPMGLAAFRTTSGQGQHDRDAWSSKDVIDSANSAAPGYPSTDFAGNARIDDLGVPNTGAGLVPFADRGITETLRGPLVQATVTLDAVASTVKIDASKSVPGTVAIASYTFDFGDGTRITQTSPIASHRYTQWGDFTVDTRATGADGRYSRTSQQVSVLRPTGTFGLLSIYNLRYVYVRPGNTDLIPEDSGLTAAGQFDVVDAGSGRVALFSRATGKYVSDYTAGSGRLEMYRIFAGDAERFTLVRNADGSISLQSGASGRYISILTHAAPYLVANRTAIGPWEKFYQVKVTDAARSLKANVNGKYVAAESAGAKPLIANRAAVGPWERFDIIDLGNEQVALFSRANNHFVVAESAGAKPLIANRAAVGPWERFRLVRNSDGSVSFRSAINRRYVVAESAGSKSLIANRVAIGPWEKFTLG</sequence>
<dbReference type="InterPro" id="IPR012334">
    <property type="entry name" value="Pectin_lyas_fold"/>
</dbReference>
<organism evidence="3 4">
    <name type="scientific">Phytohabitans flavus</name>
    <dbReference type="NCBI Taxonomy" id="1076124"/>
    <lineage>
        <taxon>Bacteria</taxon>
        <taxon>Bacillati</taxon>
        <taxon>Actinomycetota</taxon>
        <taxon>Actinomycetes</taxon>
        <taxon>Micromonosporales</taxon>
        <taxon>Micromonosporaceae</taxon>
    </lineage>
</organism>
<dbReference type="Pfam" id="PF13229">
    <property type="entry name" value="Beta_helix"/>
    <property type="match status" value="1"/>
</dbReference>
<dbReference type="CDD" id="cd00146">
    <property type="entry name" value="PKD"/>
    <property type="match status" value="1"/>
</dbReference>
<dbReference type="GO" id="GO:0051015">
    <property type="term" value="F:actin filament binding"/>
    <property type="evidence" value="ECO:0007669"/>
    <property type="project" value="InterPro"/>
</dbReference>
<dbReference type="InterPro" id="IPR006626">
    <property type="entry name" value="PbH1"/>
</dbReference>
<dbReference type="KEGG" id="pfla:Pflav_068090"/>
<dbReference type="EMBL" id="AP022870">
    <property type="protein sequence ID" value="BCB80399.1"/>
    <property type="molecule type" value="Genomic_DNA"/>
</dbReference>
<name>A0A6F8Y2Z3_9ACTN</name>
<dbReference type="SMART" id="SM00710">
    <property type="entry name" value="PbH1"/>
    <property type="match status" value="6"/>
</dbReference>
<accession>A0A6F8Y2Z3</accession>
<dbReference type="Gene3D" id="2.160.20.10">
    <property type="entry name" value="Single-stranded right-handed beta-helix, Pectin lyase-like"/>
    <property type="match status" value="1"/>
</dbReference>
<dbReference type="AlphaFoldDB" id="A0A6F8Y2Z3"/>
<feature type="domain" description="PKD" evidence="2">
    <location>
        <begin position="460"/>
        <end position="518"/>
    </location>
</feature>
<dbReference type="InterPro" id="IPR035986">
    <property type="entry name" value="PKD_dom_sf"/>
</dbReference>
<dbReference type="GO" id="GO:0005975">
    <property type="term" value="P:carbohydrate metabolic process"/>
    <property type="evidence" value="ECO:0007669"/>
    <property type="project" value="UniProtKB-ARBA"/>
</dbReference>
<keyword evidence="4" id="KW-1185">Reference proteome</keyword>
<dbReference type="SUPFAM" id="SSF49299">
    <property type="entry name" value="PKD domain"/>
    <property type="match status" value="1"/>
</dbReference>
<protein>
    <recommendedName>
        <fullName evidence="2">PKD domain-containing protein</fullName>
    </recommendedName>
</protein>
<dbReference type="InterPro" id="IPR008999">
    <property type="entry name" value="Actin-crosslinking"/>
</dbReference>
<dbReference type="InterPro" id="IPR022409">
    <property type="entry name" value="PKD/Chitinase_dom"/>
</dbReference>
<dbReference type="PANTHER" id="PTHR10551">
    <property type="entry name" value="FASCIN"/>
    <property type="match status" value="1"/>
</dbReference>
<dbReference type="GO" id="GO:0016477">
    <property type="term" value="P:cell migration"/>
    <property type="evidence" value="ECO:0007669"/>
    <property type="project" value="TreeGrafter"/>
</dbReference>
<gene>
    <name evidence="3" type="ORF">Pflav_068090</name>
</gene>
<dbReference type="InterPro" id="IPR013783">
    <property type="entry name" value="Ig-like_fold"/>
</dbReference>
<feature type="signal peptide" evidence="1">
    <location>
        <begin position="1"/>
        <end position="28"/>
    </location>
</feature>
<dbReference type="InterPro" id="IPR039448">
    <property type="entry name" value="Beta_helix"/>
</dbReference>
<dbReference type="PANTHER" id="PTHR10551:SF9">
    <property type="entry name" value="FASCIN-2"/>
    <property type="match status" value="1"/>
</dbReference>
<evidence type="ECO:0000313" key="4">
    <source>
        <dbReference type="Proteomes" id="UP000502508"/>
    </source>
</evidence>
<reference evidence="3 4" key="2">
    <citation type="submission" date="2020-03" db="EMBL/GenBank/DDBJ databases">
        <authorList>
            <person name="Ichikawa N."/>
            <person name="Kimura A."/>
            <person name="Kitahashi Y."/>
            <person name="Uohara A."/>
        </authorList>
    </citation>
    <scope>NUCLEOTIDE SEQUENCE [LARGE SCALE GENOMIC DNA]</scope>
    <source>
        <strain evidence="3 4">NBRC 107702</strain>
    </source>
</reference>
<dbReference type="Gene3D" id="2.80.10.50">
    <property type="match status" value="2"/>
</dbReference>
<dbReference type="SUPFAM" id="SSF51126">
    <property type="entry name" value="Pectin lyase-like"/>
    <property type="match status" value="1"/>
</dbReference>
<reference evidence="3 4" key="1">
    <citation type="submission" date="2020-03" db="EMBL/GenBank/DDBJ databases">
        <title>Whole genome shotgun sequence of Phytohabitans flavus NBRC 107702.</title>
        <authorList>
            <person name="Komaki H."/>
            <person name="Tamura T."/>
        </authorList>
    </citation>
    <scope>NUCLEOTIDE SEQUENCE [LARGE SCALE GENOMIC DNA]</scope>
    <source>
        <strain evidence="3 4">NBRC 107702</strain>
    </source>
</reference>
<proteinExistence type="predicted"/>
<dbReference type="Gene3D" id="2.60.40.10">
    <property type="entry name" value="Immunoglobulins"/>
    <property type="match status" value="1"/>
</dbReference>
<dbReference type="InterPro" id="IPR011050">
    <property type="entry name" value="Pectin_lyase_fold/virulence"/>
</dbReference>
<feature type="chain" id="PRO_5026063329" description="PKD domain-containing protein" evidence="1">
    <location>
        <begin position="29"/>
        <end position="774"/>
    </location>
</feature>
<dbReference type="GO" id="GO:0051017">
    <property type="term" value="P:actin filament bundle assembly"/>
    <property type="evidence" value="ECO:0007669"/>
    <property type="project" value="TreeGrafter"/>
</dbReference>
<dbReference type="PROSITE" id="PS50093">
    <property type="entry name" value="PKD"/>
    <property type="match status" value="1"/>
</dbReference>
<dbReference type="GO" id="GO:0007163">
    <property type="term" value="P:establishment or maintenance of cell polarity"/>
    <property type="evidence" value="ECO:0007669"/>
    <property type="project" value="TreeGrafter"/>
</dbReference>
<evidence type="ECO:0000313" key="3">
    <source>
        <dbReference type="EMBL" id="BCB80399.1"/>
    </source>
</evidence>
<dbReference type="GO" id="GO:0015629">
    <property type="term" value="C:actin cytoskeleton"/>
    <property type="evidence" value="ECO:0007669"/>
    <property type="project" value="TreeGrafter"/>
</dbReference>
<dbReference type="Pfam" id="PF18911">
    <property type="entry name" value="PKD_4"/>
    <property type="match status" value="1"/>
</dbReference>
<dbReference type="InterPro" id="IPR000601">
    <property type="entry name" value="PKD_dom"/>
</dbReference>
<dbReference type="InterPro" id="IPR010431">
    <property type="entry name" value="Fascin"/>
</dbReference>
<dbReference type="Proteomes" id="UP000502508">
    <property type="component" value="Chromosome"/>
</dbReference>
<evidence type="ECO:0000256" key="1">
    <source>
        <dbReference type="SAM" id="SignalP"/>
    </source>
</evidence>
<dbReference type="SUPFAM" id="SSF50405">
    <property type="entry name" value="Actin-crosslinking proteins"/>
    <property type="match status" value="2"/>
</dbReference>
<dbReference type="GO" id="GO:0005737">
    <property type="term" value="C:cytoplasm"/>
    <property type="evidence" value="ECO:0007669"/>
    <property type="project" value="TreeGrafter"/>
</dbReference>
<dbReference type="CDD" id="cd00257">
    <property type="entry name" value="beta-trefoil_FSCN-like"/>
    <property type="match status" value="2"/>
</dbReference>
<dbReference type="SMART" id="SM00089">
    <property type="entry name" value="PKD"/>
    <property type="match status" value="1"/>
</dbReference>
<keyword evidence="1" id="KW-0732">Signal</keyword>
<dbReference type="RefSeq" id="WP_173040564.1">
    <property type="nucleotide sequence ID" value="NZ_AP022870.1"/>
</dbReference>
<evidence type="ECO:0000259" key="2">
    <source>
        <dbReference type="PROSITE" id="PS50093"/>
    </source>
</evidence>